<dbReference type="EMBL" id="JACIGI010000061">
    <property type="protein sequence ID" value="MBB4287891.1"/>
    <property type="molecule type" value="Genomic_DNA"/>
</dbReference>
<reference evidence="5 6" key="1">
    <citation type="submission" date="2020-08" db="EMBL/GenBank/DDBJ databases">
        <title>Genome sequencing of Purple Non-Sulfur Bacteria from various extreme environments.</title>
        <authorList>
            <person name="Mayer M."/>
        </authorList>
    </citation>
    <scope>NUCLEOTIDE SEQUENCE [LARGE SCALE GENOMIC DNA]</scope>
    <source>
        <strain evidence="5 6">JA135</strain>
    </source>
</reference>
<proteinExistence type="predicted"/>
<dbReference type="PANTHER" id="PTHR36511:SF4">
    <property type="entry name" value="ANTITOXIN MQSA"/>
    <property type="match status" value="1"/>
</dbReference>
<dbReference type="InterPro" id="IPR001387">
    <property type="entry name" value="Cro/C1-type_HTH"/>
</dbReference>
<accession>A0A7W6S359</accession>
<keyword evidence="2" id="KW-0238">DNA-binding</keyword>
<dbReference type="Pfam" id="PF01381">
    <property type="entry name" value="HTH_3"/>
    <property type="match status" value="1"/>
</dbReference>
<dbReference type="PANTHER" id="PTHR36511">
    <property type="entry name" value="MERR FAMILY BACTERIAL REGULATORY PROTEIN"/>
    <property type="match status" value="1"/>
</dbReference>
<dbReference type="InterPro" id="IPR052359">
    <property type="entry name" value="HTH-type_reg/antitoxin"/>
</dbReference>
<dbReference type="RefSeq" id="WP_246423863.1">
    <property type="nucleotide sequence ID" value="NZ_JACIGI010000061.1"/>
</dbReference>
<organism evidence="5 6">
    <name type="scientific">Roseospira goensis</name>
    <dbReference type="NCBI Taxonomy" id="391922"/>
    <lineage>
        <taxon>Bacteria</taxon>
        <taxon>Pseudomonadati</taxon>
        <taxon>Pseudomonadota</taxon>
        <taxon>Alphaproteobacteria</taxon>
        <taxon>Rhodospirillales</taxon>
        <taxon>Rhodospirillaceae</taxon>
        <taxon>Roseospira</taxon>
    </lineage>
</organism>
<evidence type="ECO:0000259" key="4">
    <source>
        <dbReference type="PROSITE" id="PS50943"/>
    </source>
</evidence>
<evidence type="ECO:0000313" key="5">
    <source>
        <dbReference type="EMBL" id="MBB4287891.1"/>
    </source>
</evidence>
<dbReference type="Proteomes" id="UP000555728">
    <property type="component" value="Unassembled WGS sequence"/>
</dbReference>
<gene>
    <name evidence="5" type="ORF">GGD88_003651</name>
</gene>
<dbReference type="Gene3D" id="1.10.260.40">
    <property type="entry name" value="lambda repressor-like DNA-binding domains"/>
    <property type="match status" value="1"/>
</dbReference>
<keyword evidence="6" id="KW-1185">Reference proteome</keyword>
<evidence type="ECO:0000256" key="2">
    <source>
        <dbReference type="ARBA" id="ARBA00023125"/>
    </source>
</evidence>
<name>A0A7W6S359_9PROT</name>
<sequence>MAESIRRGLEEAVAYAEGTADENRYGVHIPAEIDVKAIRTKLNMTQEEFAGRFGFSIKTLRHWEQGQRAPEGPARAYLLVIDRNPKAVQKALRKAA</sequence>
<keyword evidence="3" id="KW-0804">Transcription</keyword>
<dbReference type="GO" id="GO:0003677">
    <property type="term" value="F:DNA binding"/>
    <property type="evidence" value="ECO:0007669"/>
    <property type="project" value="UniProtKB-KW"/>
</dbReference>
<dbReference type="InterPro" id="IPR010982">
    <property type="entry name" value="Lambda_DNA-bd_dom_sf"/>
</dbReference>
<dbReference type="PROSITE" id="PS50943">
    <property type="entry name" value="HTH_CROC1"/>
    <property type="match status" value="1"/>
</dbReference>
<evidence type="ECO:0000256" key="1">
    <source>
        <dbReference type="ARBA" id="ARBA00023015"/>
    </source>
</evidence>
<dbReference type="AlphaFoldDB" id="A0A7W6S359"/>
<keyword evidence="1" id="KW-0805">Transcription regulation</keyword>
<dbReference type="SUPFAM" id="SSF47413">
    <property type="entry name" value="lambda repressor-like DNA-binding domains"/>
    <property type="match status" value="1"/>
</dbReference>
<protein>
    <submittedName>
        <fullName evidence="5">Putative transcriptional regulator</fullName>
    </submittedName>
</protein>
<evidence type="ECO:0000256" key="3">
    <source>
        <dbReference type="ARBA" id="ARBA00023163"/>
    </source>
</evidence>
<evidence type="ECO:0000313" key="6">
    <source>
        <dbReference type="Proteomes" id="UP000555728"/>
    </source>
</evidence>
<dbReference type="CDD" id="cd00093">
    <property type="entry name" value="HTH_XRE"/>
    <property type="match status" value="1"/>
</dbReference>
<feature type="domain" description="HTH cro/C1-type" evidence="4">
    <location>
        <begin position="35"/>
        <end position="70"/>
    </location>
</feature>
<dbReference type="SMART" id="SM00530">
    <property type="entry name" value="HTH_XRE"/>
    <property type="match status" value="1"/>
</dbReference>
<comment type="caution">
    <text evidence="5">The sequence shown here is derived from an EMBL/GenBank/DDBJ whole genome shotgun (WGS) entry which is preliminary data.</text>
</comment>